<dbReference type="Pfam" id="PF00756">
    <property type="entry name" value="Esterase"/>
    <property type="match status" value="1"/>
</dbReference>
<gene>
    <name evidence="1" type="ORF">METZ01_LOCUS370156</name>
</gene>
<dbReference type="AlphaFoldDB" id="A0A382T681"/>
<dbReference type="PANTHER" id="PTHR48098">
    <property type="entry name" value="ENTEROCHELIN ESTERASE-RELATED"/>
    <property type="match status" value="1"/>
</dbReference>
<evidence type="ECO:0000313" key="1">
    <source>
        <dbReference type="EMBL" id="SVD17302.1"/>
    </source>
</evidence>
<protein>
    <recommendedName>
        <fullName evidence="2">Esterase</fullName>
    </recommendedName>
</protein>
<reference evidence="1" key="1">
    <citation type="submission" date="2018-05" db="EMBL/GenBank/DDBJ databases">
        <authorList>
            <person name="Lanie J.A."/>
            <person name="Ng W.-L."/>
            <person name="Kazmierczak K.M."/>
            <person name="Andrzejewski T.M."/>
            <person name="Davidsen T.M."/>
            <person name="Wayne K.J."/>
            <person name="Tettelin H."/>
            <person name="Glass J.I."/>
            <person name="Rusch D."/>
            <person name="Podicherti R."/>
            <person name="Tsui H.-C.T."/>
            <person name="Winkler M.E."/>
        </authorList>
    </citation>
    <scope>NUCLEOTIDE SEQUENCE</scope>
</reference>
<dbReference type="PANTHER" id="PTHR48098:SF1">
    <property type="entry name" value="DIACYLGLYCEROL ACYLTRANSFERASE_MYCOLYLTRANSFERASE AG85A"/>
    <property type="match status" value="1"/>
</dbReference>
<dbReference type="Gene3D" id="3.40.50.1820">
    <property type="entry name" value="alpha/beta hydrolase"/>
    <property type="match status" value="1"/>
</dbReference>
<dbReference type="InterPro" id="IPR029058">
    <property type="entry name" value="AB_hydrolase_fold"/>
</dbReference>
<organism evidence="1">
    <name type="scientific">marine metagenome</name>
    <dbReference type="NCBI Taxonomy" id="408172"/>
    <lineage>
        <taxon>unclassified sequences</taxon>
        <taxon>metagenomes</taxon>
        <taxon>ecological metagenomes</taxon>
    </lineage>
</organism>
<dbReference type="GO" id="GO:0016747">
    <property type="term" value="F:acyltransferase activity, transferring groups other than amino-acyl groups"/>
    <property type="evidence" value="ECO:0007669"/>
    <property type="project" value="TreeGrafter"/>
</dbReference>
<accession>A0A382T681</accession>
<sequence>MKKMILVLLWIHLSVFAYAADIDTLVLYSESMKKNISTLIVIPHDHGKENRSNSAVMLLHGYGGNYLEWGEHANLDSVADEFNFILFCPDGSTNSWYLDSPVDLPSQYETYFIKELIPQLKVQYMIDQLAITGLSMGGHGALYLSLRNPDIFSAVGSMSGGVDLTYSTKKWEISQKLGSYQQFPIRWHENSIVKMVEKIKDITFPILIDCGTNDFFIGINRALHSELLGQDIKHDYVERPGGHQWSYWIEALNHHLFFFKKYI</sequence>
<name>A0A382T681_9ZZZZ</name>
<evidence type="ECO:0008006" key="2">
    <source>
        <dbReference type="Google" id="ProtNLM"/>
    </source>
</evidence>
<dbReference type="InterPro" id="IPR050583">
    <property type="entry name" value="Mycobacterial_A85_antigen"/>
</dbReference>
<dbReference type="SUPFAM" id="SSF53474">
    <property type="entry name" value="alpha/beta-Hydrolases"/>
    <property type="match status" value="1"/>
</dbReference>
<proteinExistence type="predicted"/>
<dbReference type="InterPro" id="IPR000801">
    <property type="entry name" value="Esterase-like"/>
</dbReference>
<dbReference type="EMBL" id="UINC01134021">
    <property type="protein sequence ID" value="SVD17302.1"/>
    <property type="molecule type" value="Genomic_DNA"/>
</dbReference>